<accession>A0A2W6A546</accession>
<feature type="active site" description="Proton donor" evidence="12">
    <location>
        <position position="205"/>
    </location>
</feature>
<protein>
    <recommendedName>
        <fullName evidence="5 14">Homoserine dehydrogenase</fullName>
        <ecNumber evidence="4 14">1.1.1.3</ecNumber>
    </recommendedName>
</protein>
<evidence type="ECO:0000256" key="10">
    <source>
        <dbReference type="ARBA" id="ARBA00023167"/>
    </source>
</evidence>
<feature type="binding site" evidence="13">
    <location>
        <position position="105"/>
    </location>
    <ligand>
        <name>NADPH</name>
        <dbReference type="ChEBI" id="CHEBI:57783"/>
    </ligand>
</feature>
<keyword evidence="6 14" id="KW-0028">Amino-acid biosynthesis</keyword>
<dbReference type="EC" id="1.1.1.3" evidence="4 14"/>
<dbReference type="InterPro" id="IPR005106">
    <property type="entry name" value="Asp/hSer_DH_NAD-bd"/>
</dbReference>
<evidence type="ECO:0000256" key="2">
    <source>
        <dbReference type="ARBA" id="ARBA00005062"/>
    </source>
</evidence>
<comment type="caution">
    <text evidence="19">The sequence shown here is derived from an EMBL/GenBank/DDBJ whole genome shotgun (WGS) entry which is preliminary data.</text>
</comment>
<dbReference type="GO" id="GO:0004412">
    <property type="term" value="F:homoserine dehydrogenase activity"/>
    <property type="evidence" value="ECO:0007669"/>
    <property type="project" value="UniProtKB-EC"/>
</dbReference>
<dbReference type="SUPFAM" id="SSF51735">
    <property type="entry name" value="NAD(P)-binding Rossmann-fold domains"/>
    <property type="match status" value="1"/>
</dbReference>
<evidence type="ECO:0000256" key="5">
    <source>
        <dbReference type="ARBA" id="ARBA00013376"/>
    </source>
</evidence>
<comment type="pathway">
    <text evidence="2 14">Amino-acid biosynthesis; L-methionine biosynthesis via de novo pathway; L-homoserine from L-aspartate: step 3/3.</text>
</comment>
<dbReference type="InterPro" id="IPR016204">
    <property type="entry name" value="HDH"/>
</dbReference>
<reference evidence="18 21" key="3">
    <citation type="submission" date="2020-10" db="EMBL/GenBank/DDBJ databases">
        <title>Ca. Dormibacterota MAGs.</title>
        <authorList>
            <person name="Montgomery K."/>
        </authorList>
    </citation>
    <scope>NUCLEOTIDE SEQUENCE [LARGE SCALE GENOMIC DNA]</scope>
    <source>
        <strain evidence="18">SC8812_S17_18</strain>
    </source>
</reference>
<evidence type="ECO:0000313" key="20">
    <source>
        <dbReference type="Proteomes" id="UP000248724"/>
    </source>
</evidence>
<dbReference type="EMBL" id="JAEKNS010000081">
    <property type="protein sequence ID" value="MBJ7594810.1"/>
    <property type="molecule type" value="Genomic_DNA"/>
</dbReference>
<evidence type="ECO:0000256" key="6">
    <source>
        <dbReference type="ARBA" id="ARBA00022605"/>
    </source>
</evidence>
<sequence length="425" mass="43715">MAQFGIGMIGLGTVGTAVARRLIDQWELLRRRAGSTPVLRRVAVRDPGRPRDLDLPRVQLDGDAEALVDDPAVEVVVEAMGGIDRASALMDRALRAGKPVVTANKAALAAHGLELAALARENRVSLRYEAAVGAGLPVVALLRDSLRGDRVSGLEMIINGTTNVILTGMEKQGATLAEALADAQQRGFAEADPSADVDGHDAAAKLLLLSRLAFDAPLTMDDVVTVGIGGVTAQDIDCAALLGGSVKLVALAQREGETVTMSVRPTLVLDGHPLHGIDDSENALVVTSDLAGHVMVGGLGAGGDSTASAVVSDIVATVLAPSQAPPVPASSPAIGDDGAVERAGYVRVRLHPVADAAQLVIQALEDRGISVEASALTQPAMGADQELALRTGVVARDMLARAVETVDSLAVVDEVATVMDCVRPS</sequence>
<dbReference type="AlphaFoldDB" id="A0A2W6A546"/>
<dbReference type="Proteomes" id="UP000248724">
    <property type="component" value="Unassembled WGS sequence"/>
</dbReference>
<feature type="binding site" evidence="13">
    <location>
        <begin position="9"/>
        <end position="16"/>
    </location>
    <ligand>
        <name>NADP(+)</name>
        <dbReference type="ChEBI" id="CHEBI:58349"/>
    </ligand>
</feature>
<evidence type="ECO:0000256" key="8">
    <source>
        <dbReference type="ARBA" id="ARBA00023002"/>
    </source>
</evidence>
<reference evidence="19" key="2">
    <citation type="submission" date="2018-05" db="EMBL/GenBank/DDBJ databases">
        <authorList>
            <person name="Ferrari B."/>
        </authorList>
    </citation>
    <scope>NUCLEOTIDE SEQUENCE</scope>
    <source>
        <strain evidence="19">RRmetagenome_bin12</strain>
    </source>
</reference>
<gene>
    <name evidence="19" type="ORF">DLM65_12225</name>
    <name evidence="18" type="ORF">JF886_08100</name>
</gene>
<dbReference type="InterPro" id="IPR036291">
    <property type="entry name" value="NAD(P)-bd_dom_sf"/>
</dbReference>
<dbReference type="UniPathway" id="UPA00050">
    <property type="reaction ID" value="UER00063"/>
</dbReference>
<evidence type="ECO:0000256" key="9">
    <source>
        <dbReference type="ARBA" id="ARBA00023053"/>
    </source>
</evidence>
<dbReference type="GO" id="GO:0050661">
    <property type="term" value="F:NADP binding"/>
    <property type="evidence" value="ECO:0007669"/>
    <property type="project" value="InterPro"/>
</dbReference>
<dbReference type="NCBIfam" id="NF004976">
    <property type="entry name" value="PRK06349.1"/>
    <property type="match status" value="1"/>
</dbReference>
<dbReference type="InterPro" id="IPR001342">
    <property type="entry name" value="HDH_cat"/>
</dbReference>
<evidence type="ECO:0000256" key="15">
    <source>
        <dbReference type="RuleBase" id="RU004171"/>
    </source>
</evidence>
<evidence type="ECO:0000256" key="11">
    <source>
        <dbReference type="ARBA" id="ARBA00048841"/>
    </source>
</evidence>
<evidence type="ECO:0000256" key="7">
    <source>
        <dbReference type="ARBA" id="ARBA00022697"/>
    </source>
</evidence>
<evidence type="ECO:0000313" key="18">
    <source>
        <dbReference type="EMBL" id="MBJ7594810.1"/>
    </source>
</evidence>
<organism evidence="19 20">
    <name type="scientific">Candidatus Aeolococcus gillhamiae</name>
    <dbReference type="NCBI Taxonomy" id="3127015"/>
    <lineage>
        <taxon>Bacteria</taxon>
        <taxon>Bacillati</taxon>
        <taxon>Candidatus Dormiibacterota</taxon>
        <taxon>Candidatus Dormibacteria</taxon>
        <taxon>Candidatus Aeolococcales</taxon>
        <taxon>Candidatus Aeolococcaceae</taxon>
        <taxon>Candidatus Aeolococcus</taxon>
    </lineage>
</organism>
<evidence type="ECO:0000256" key="3">
    <source>
        <dbReference type="ARBA" id="ARBA00006753"/>
    </source>
</evidence>
<feature type="domain" description="Aspartate/homoserine dehydrogenase NAD-binding" evidence="17">
    <location>
        <begin position="10"/>
        <end position="129"/>
    </location>
</feature>
<keyword evidence="10 14" id="KW-0486">Methionine biosynthesis</keyword>
<evidence type="ECO:0000259" key="17">
    <source>
        <dbReference type="Pfam" id="PF03447"/>
    </source>
</evidence>
<name>A0A2W6A546_9BACT</name>
<dbReference type="SUPFAM" id="SSF55347">
    <property type="entry name" value="Glyceraldehyde-3-phosphate dehydrogenase-like, C-terminal domain"/>
    <property type="match status" value="1"/>
</dbReference>
<dbReference type="PIRSF" id="PIRSF000098">
    <property type="entry name" value="Homoser_dehydrog"/>
    <property type="match status" value="1"/>
</dbReference>
<accession>A0A934K2V1</accession>
<evidence type="ECO:0000256" key="12">
    <source>
        <dbReference type="PIRSR" id="PIRSR000098-1"/>
    </source>
</evidence>
<dbReference type="GO" id="GO:0009086">
    <property type="term" value="P:methionine biosynthetic process"/>
    <property type="evidence" value="ECO:0007669"/>
    <property type="project" value="UniProtKB-KW"/>
</dbReference>
<dbReference type="FunFam" id="3.30.360.10:FF:000005">
    <property type="entry name" value="Homoserine dehydrogenase"/>
    <property type="match status" value="1"/>
</dbReference>
<feature type="domain" description="Homoserine dehydrogenase catalytic" evidence="16">
    <location>
        <begin position="137"/>
        <end position="315"/>
    </location>
</feature>
<dbReference type="Gene3D" id="3.30.70.260">
    <property type="match status" value="1"/>
</dbReference>
<dbReference type="UniPathway" id="UPA00051">
    <property type="reaction ID" value="UER00465"/>
</dbReference>
<keyword evidence="9" id="KW-0915">Sodium</keyword>
<dbReference type="Gene3D" id="3.30.360.10">
    <property type="entry name" value="Dihydrodipicolinate Reductase, domain 2"/>
    <property type="match status" value="1"/>
</dbReference>
<feature type="binding site" evidence="13">
    <location>
        <position position="190"/>
    </location>
    <ligand>
        <name>L-homoserine</name>
        <dbReference type="ChEBI" id="CHEBI:57476"/>
    </ligand>
</feature>
<dbReference type="Pfam" id="PF03447">
    <property type="entry name" value="NAD_binding_3"/>
    <property type="match status" value="1"/>
</dbReference>
<dbReference type="PANTHER" id="PTHR43331:SF1">
    <property type="entry name" value="HOMOSERINE DEHYDROGENASE"/>
    <property type="match status" value="1"/>
</dbReference>
<dbReference type="InterPro" id="IPR019811">
    <property type="entry name" value="HDH_CS"/>
</dbReference>
<dbReference type="RefSeq" id="WP_337311334.1">
    <property type="nucleotide sequence ID" value="NZ_JAEKNS010000081.1"/>
</dbReference>
<dbReference type="PROSITE" id="PS01042">
    <property type="entry name" value="HOMOSER_DHGENASE"/>
    <property type="match status" value="1"/>
</dbReference>
<evidence type="ECO:0000313" key="21">
    <source>
        <dbReference type="Proteomes" id="UP000606991"/>
    </source>
</evidence>
<evidence type="ECO:0000256" key="14">
    <source>
        <dbReference type="RuleBase" id="RU000579"/>
    </source>
</evidence>
<dbReference type="Gene3D" id="3.40.50.720">
    <property type="entry name" value="NAD(P)-binding Rossmann-like Domain"/>
    <property type="match status" value="1"/>
</dbReference>
<reference evidence="19 20" key="1">
    <citation type="journal article" date="2017" name="Nature">
        <title>Atmospheric trace gases support primary production in Antarctic desert surface soil.</title>
        <authorList>
            <person name="Ji M."/>
            <person name="Greening C."/>
            <person name="Vanwonterghem I."/>
            <person name="Carere C.R."/>
            <person name="Bay S.K."/>
            <person name="Steen J.A."/>
            <person name="Montgomery K."/>
            <person name="Lines T."/>
            <person name="Beardall J."/>
            <person name="van Dorst J."/>
            <person name="Snape I."/>
            <person name="Stott M.B."/>
            <person name="Hugenholtz P."/>
            <person name="Ferrari B.C."/>
        </authorList>
    </citation>
    <scope>NUCLEOTIDE SEQUENCE [LARGE SCALE GENOMIC DNA]</scope>
    <source>
        <strain evidence="19">RRmetagenome_bin12</strain>
    </source>
</reference>
<dbReference type="EMBL" id="QHBU01000249">
    <property type="protein sequence ID" value="PZR78694.1"/>
    <property type="molecule type" value="Genomic_DNA"/>
</dbReference>
<evidence type="ECO:0000256" key="1">
    <source>
        <dbReference type="ARBA" id="ARBA00005056"/>
    </source>
</evidence>
<comment type="pathway">
    <text evidence="1 14">Amino-acid biosynthesis; L-threonine biosynthesis; L-threonine from L-aspartate: step 3/5.</text>
</comment>
<keyword evidence="8 14" id="KW-0560">Oxidoreductase</keyword>
<evidence type="ECO:0000259" key="16">
    <source>
        <dbReference type="Pfam" id="PF00742"/>
    </source>
</evidence>
<evidence type="ECO:0000313" key="19">
    <source>
        <dbReference type="EMBL" id="PZR78694.1"/>
    </source>
</evidence>
<comment type="catalytic activity">
    <reaction evidence="11">
        <text>L-homoserine + NADP(+) = L-aspartate 4-semialdehyde + NADPH + H(+)</text>
        <dbReference type="Rhea" id="RHEA:15761"/>
        <dbReference type="ChEBI" id="CHEBI:15378"/>
        <dbReference type="ChEBI" id="CHEBI:57476"/>
        <dbReference type="ChEBI" id="CHEBI:57783"/>
        <dbReference type="ChEBI" id="CHEBI:58349"/>
        <dbReference type="ChEBI" id="CHEBI:537519"/>
        <dbReference type="EC" id="1.1.1.3"/>
    </reaction>
    <physiologicalReaction direction="right-to-left" evidence="11">
        <dbReference type="Rhea" id="RHEA:15763"/>
    </physiologicalReaction>
</comment>
<proteinExistence type="inferred from homology"/>
<dbReference type="GO" id="GO:0009088">
    <property type="term" value="P:threonine biosynthetic process"/>
    <property type="evidence" value="ECO:0007669"/>
    <property type="project" value="UniProtKB-UniPathway"/>
</dbReference>
<comment type="similarity">
    <text evidence="3 15">Belongs to the homoserine dehydrogenase family.</text>
</comment>
<evidence type="ECO:0000256" key="4">
    <source>
        <dbReference type="ARBA" id="ARBA00013213"/>
    </source>
</evidence>
<dbReference type="PANTHER" id="PTHR43331">
    <property type="entry name" value="HOMOSERINE DEHYDROGENASE"/>
    <property type="match status" value="1"/>
</dbReference>
<keyword evidence="13 14" id="KW-0521">NADP</keyword>
<dbReference type="Proteomes" id="UP000606991">
    <property type="component" value="Unassembled WGS sequence"/>
</dbReference>
<dbReference type="Pfam" id="PF00742">
    <property type="entry name" value="Homoserine_dh"/>
    <property type="match status" value="1"/>
</dbReference>
<keyword evidence="7 14" id="KW-0791">Threonine biosynthesis</keyword>
<evidence type="ECO:0000256" key="13">
    <source>
        <dbReference type="PIRSR" id="PIRSR000098-2"/>
    </source>
</evidence>